<reference evidence="2 3" key="1">
    <citation type="journal article" date="2012" name="PLoS Pathog.">
        <title>Diverse lifestyles and strategies of plant pathogenesis encoded in the genomes of eighteen Dothideomycetes fungi.</title>
        <authorList>
            <person name="Ohm R.A."/>
            <person name="Feau N."/>
            <person name="Henrissat B."/>
            <person name="Schoch C.L."/>
            <person name="Horwitz B.A."/>
            <person name="Barry K.W."/>
            <person name="Condon B.J."/>
            <person name="Copeland A.C."/>
            <person name="Dhillon B."/>
            <person name="Glaser F."/>
            <person name="Hesse C.N."/>
            <person name="Kosti I."/>
            <person name="LaButti K."/>
            <person name="Lindquist E.A."/>
            <person name="Lucas S."/>
            <person name="Salamov A.A."/>
            <person name="Bradshaw R.E."/>
            <person name="Ciuffetti L."/>
            <person name="Hamelin R.C."/>
            <person name="Kema G.H.J."/>
            <person name="Lawrence C."/>
            <person name="Scott J.A."/>
            <person name="Spatafora J.W."/>
            <person name="Turgeon B.G."/>
            <person name="de Wit P.J.G.M."/>
            <person name="Zhong S."/>
            <person name="Goodwin S.B."/>
            <person name="Grigoriev I.V."/>
        </authorList>
    </citation>
    <scope>NUCLEOTIDE SEQUENCE [LARGE SCALE GENOMIC DNA]</scope>
    <source>
        <strain evidence="2 3">CIRAD86</strain>
    </source>
</reference>
<feature type="region of interest" description="Disordered" evidence="1">
    <location>
        <begin position="822"/>
        <end position="843"/>
    </location>
</feature>
<dbReference type="VEuPathDB" id="FungiDB:MYCFIDRAFT_170429"/>
<feature type="region of interest" description="Disordered" evidence="1">
    <location>
        <begin position="782"/>
        <end position="809"/>
    </location>
</feature>
<proteinExistence type="predicted"/>
<sequence>MIRRCFAALCSVCDQDQITIRRCVIFGPYRTVPYRTVAHHIIPLATSPSPSWLPEPQDPEIASARDFPAGARGSGQVSYRTVPYRTVPYRTLPYRTLPYRTVPQLNLLSSRLLRPPTFQRRLMIKRRICEWNNMLLLTGQWGVAALRLRPWVQPLVKSRRQYLATESFSVGQAVDGREHSKSRHRRKWTAHETAELIRLKSCGVPVKDWLSHFSGRTYSSLETKWWKLVRKEQAEFASLRKRTRSRRTLTQEEQADVVALRHSGWTYKAIADKLGCQSLTAIRNVCLAKEHESTNPSISSRLPWSDEEIALLRTLLSDGLTRRALFAYFPGRSPMAINRQAFLLSSSPAEKPARSAGPIRRRVWSDEEDTQLKTLYSQGKKVSFIIKELGRTAGAVYLRVHQLRLVRPHDLRSQNGITPPVQTQNDCNKASNKVGTDVQHLPFSETGLNFLTHNDHLCFPTLPQLWMSIIQQTRYGTPGRGACFDICIHAWLNRKSKPRPSAETAHSVSPRFFMAVFCILSSHILVQEESVPVTGMISRPENVALVDSHHLPACDDKFSRSSVCCSGGSSSSLSGSPLSSNAKIFLVLRDRVLRSNLYSQPQKSFNNLLGCFLDVFQQFLLPRQILNPIFILSLSALSKRAKRLLNFAPTHPLRFGDSVATLPPRGRAMLVYSGLKTPTRILNFGRRRPKSEGTMTLNPSRRPMARHARHWGLTEETLGQLPILEKALGCTTVMCHRLRDGSLSRETLRNIDMIYESAWMRNINYIGLGGNQRQEFLDQMPHNPPSLAPPMTTRRAPSPDPEHPELQPHHHRSVLHKLYNQGGSRHNVEFPQRWKEERRHPPSTSIHRLLRQRIHILENLKFQPTSERFG</sequence>
<dbReference type="GeneID" id="19332500"/>
<feature type="compositionally biased region" description="Basic and acidic residues" evidence="1">
    <location>
        <begin position="826"/>
        <end position="840"/>
    </location>
</feature>
<dbReference type="EMBL" id="KB446555">
    <property type="protein sequence ID" value="EME88860.1"/>
    <property type="molecule type" value="Genomic_DNA"/>
</dbReference>
<dbReference type="RefSeq" id="XP_007921732.1">
    <property type="nucleotide sequence ID" value="XM_007923541.1"/>
</dbReference>
<dbReference type="Proteomes" id="UP000016932">
    <property type="component" value="Unassembled WGS sequence"/>
</dbReference>
<evidence type="ECO:0000313" key="3">
    <source>
        <dbReference type="Proteomes" id="UP000016932"/>
    </source>
</evidence>
<gene>
    <name evidence="2" type="ORF">MYCFIDRAFT_170429</name>
</gene>
<dbReference type="KEGG" id="pfj:MYCFIDRAFT_170429"/>
<evidence type="ECO:0000256" key="1">
    <source>
        <dbReference type="SAM" id="MobiDB-lite"/>
    </source>
</evidence>
<keyword evidence="3" id="KW-1185">Reference proteome</keyword>
<dbReference type="AlphaFoldDB" id="N1Q7V9"/>
<protein>
    <recommendedName>
        <fullName evidence="4">Myb-like domain-containing protein</fullName>
    </recommendedName>
</protein>
<dbReference type="HOGENOM" id="CLU_329852_0_0_1"/>
<organism evidence="2 3">
    <name type="scientific">Pseudocercospora fijiensis (strain CIRAD86)</name>
    <name type="common">Black leaf streak disease fungus</name>
    <name type="synonym">Mycosphaerella fijiensis</name>
    <dbReference type="NCBI Taxonomy" id="383855"/>
    <lineage>
        <taxon>Eukaryota</taxon>
        <taxon>Fungi</taxon>
        <taxon>Dikarya</taxon>
        <taxon>Ascomycota</taxon>
        <taxon>Pezizomycotina</taxon>
        <taxon>Dothideomycetes</taxon>
        <taxon>Dothideomycetidae</taxon>
        <taxon>Mycosphaerellales</taxon>
        <taxon>Mycosphaerellaceae</taxon>
        <taxon>Pseudocercospora</taxon>
    </lineage>
</organism>
<evidence type="ECO:0008006" key="4">
    <source>
        <dbReference type="Google" id="ProtNLM"/>
    </source>
</evidence>
<accession>N1Q7V9</accession>
<evidence type="ECO:0000313" key="2">
    <source>
        <dbReference type="EMBL" id="EME88860.1"/>
    </source>
</evidence>
<name>N1Q7V9_PSEFD</name>
<dbReference type="OrthoDB" id="10629447at2759"/>